<proteinExistence type="inferred from homology"/>
<dbReference type="SUPFAM" id="SSF54373">
    <property type="entry name" value="FAD-linked reductases, C-terminal domain"/>
    <property type="match status" value="1"/>
</dbReference>
<dbReference type="Pfam" id="PF05199">
    <property type="entry name" value="GMC_oxred_C"/>
    <property type="match status" value="1"/>
</dbReference>
<dbReference type="Gene3D" id="3.50.50.60">
    <property type="entry name" value="FAD/NAD(P)-binding domain"/>
    <property type="match status" value="1"/>
</dbReference>
<reference evidence="3 4" key="1">
    <citation type="submission" date="2022-12" db="EMBL/GenBank/DDBJ databases">
        <title>Chromosome-level genome of Tegillarca granosa.</title>
        <authorList>
            <person name="Kim J."/>
        </authorList>
    </citation>
    <scope>NUCLEOTIDE SEQUENCE [LARGE SCALE GENOMIC DNA]</scope>
    <source>
        <strain evidence="3">Teg-2019</strain>
        <tissue evidence="3">Adductor muscle</tissue>
    </source>
</reference>
<name>A0ABQ9FXL6_TEGGR</name>
<evidence type="ECO:0000259" key="2">
    <source>
        <dbReference type="Pfam" id="PF05199"/>
    </source>
</evidence>
<evidence type="ECO:0000313" key="3">
    <source>
        <dbReference type="EMBL" id="KAJ8321999.1"/>
    </source>
</evidence>
<dbReference type="InterPro" id="IPR036188">
    <property type="entry name" value="FAD/NAD-bd_sf"/>
</dbReference>
<protein>
    <recommendedName>
        <fullName evidence="2">Glucose-methanol-choline oxidoreductase C-terminal domain-containing protein</fullName>
    </recommendedName>
</protein>
<dbReference type="PANTHER" id="PTHR11552:SF147">
    <property type="entry name" value="CHOLINE DEHYDROGENASE, MITOCHONDRIAL"/>
    <property type="match status" value="1"/>
</dbReference>
<dbReference type="Proteomes" id="UP001217089">
    <property type="component" value="Unassembled WGS sequence"/>
</dbReference>
<comment type="caution">
    <text evidence="3">The sequence shown here is derived from an EMBL/GenBank/DDBJ whole genome shotgun (WGS) entry which is preliminary data.</text>
</comment>
<feature type="domain" description="Glucose-methanol-choline oxidoreductase C-terminal" evidence="2">
    <location>
        <begin position="27"/>
        <end position="192"/>
    </location>
</feature>
<dbReference type="SUPFAM" id="SSF51905">
    <property type="entry name" value="FAD/NAD(P)-binding domain"/>
    <property type="match status" value="1"/>
</dbReference>
<dbReference type="InterPro" id="IPR007867">
    <property type="entry name" value="GMC_OxRtase_C"/>
</dbReference>
<organism evidence="3 4">
    <name type="scientific">Tegillarca granosa</name>
    <name type="common">Malaysian cockle</name>
    <name type="synonym">Anadara granosa</name>
    <dbReference type="NCBI Taxonomy" id="220873"/>
    <lineage>
        <taxon>Eukaryota</taxon>
        <taxon>Metazoa</taxon>
        <taxon>Spiralia</taxon>
        <taxon>Lophotrochozoa</taxon>
        <taxon>Mollusca</taxon>
        <taxon>Bivalvia</taxon>
        <taxon>Autobranchia</taxon>
        <taxon>Pteriomorphia</taxon>
        <taxon>Arcoida</taxon>
        <taxon>Arcoidea</taxon>
        <taxon>Arcidae</taxon>
        <taxon>Tegillarca</taxon>
    </lineage>
</organism>
<dbReference type="PANTHER" id="PTHR11552">
    <property type="entry name" value="GLUCOSE-METHANOL-CHOLINE GMC OXIDOREDUCTASE"/>
    <property type="match status" value="1"/>
</dbReference>
<dbReference type="InterPro" id="IPR012132">
    <property type="entry name" value="GMC_OxRdtase"/>
</dbReference>
<keyword evidence="4" id="KW-1185">Reference proteome</keyword>
<evidence type="ECO:0000256" key="1">
    <source>
        <dbReference type="ARBA" id="ARBA00010790"/>
    </source>
</evidence>
<dbReference type="Gene3D" id="3.30.560.10">
    <property type="entry name" value="Glucose Oxidase, domain 3"/>
    <property type="match status" value="1"/>
</dbReference>
<evidence type="ECO:0000313" key="4">
    <source>
        <dbReference type="Proteomes" id="UP001217089"/>
    </source>
</evidence>
<gene>
    <name evidence="3" type="ORF">KUTeg_000470</name>
</gene>
<accession>A0ABQ9FXL6</accession>
<comment type="similarity">
    <text evidence="1">Belongs to the GMC oxidoreductase family.</text>
</comment>
<sequence length="204" mass="22807">MGRFPDRRSGYRKQKTGNSILLLLAHPKSRGTIRAKSSNSADTPVIDPQYLSNKDDLDMLLKGKRFLNFFHSKYILGIRSLQKQLKNSAAMRKVGARLAPRIPGWFNQKSARECYTTTREDSDEFWICVLRQQLSVGLHPVRSCPMGASNDRGAVVDPHLRVYGLQGLRVVDASVMPEISSGNTMAPTIMIGEHAADIIKKIKV</sequence>
<dbReference type="EMBL" id="JARBDR010000018">
    <property type="protein sequence ID" value="KAJ8321999.1"/>
    <property type="molecule type" value="Genomic_DNA"/>
</dbReference>